<dbReference type="Proteomes" id="UP000644507">
    <property type="component" value="Unassembled WGS sequence"/>
</dbReference>
<evidence type="ECO:0000313" key="2">
    <source>
        <dbReference type="Proteomes" id="UP000644507"/>
    </source>
</evidence>
<comment type="caution">
    <text evidence="1">The sequence shown here is derived from an EMBL/GenBank/DDBJ whole genome shotgun (WGS) entry which is preliminary data.</text>
</comment>
<dbReference type="EMBL" id="BMXI01000005">
    <property type="protein sequence ID" value="GHC49154.1"/>
    <property type="molecule type" value="Genomic_DNA"/>
</dbReference>
<keyword evidence="2" id="KW-1185">Reference proteome</keyword>
<dbReference type="AlphaFoldDB" id="A0A918TMU8"/>
<gene>
    <name evidence="1" type="ORF">GCM10007100_13810</name>
</gene>
<sequence>MVAFDPLAEDSGVALVGFDAVFVFRPALGGDDMAGHSHGMELSIEDESERAGFITSDDVVSGLLLLGDPLEQGVFAAEGLRGLGGESVDLSNDDVFVEVSIDSEINDFGFWGSF</sequence>
<organism evidence="1 2">
    <name type="scientific">Roseibacillus persicicus</name>
    <dbReference type="NCBI Taxonomy" id="454148"/>
    <lineage>
        <taxon>Bacteria</taxon>
        <taxon>Pseudomonadati</taxon>
        <taxon>Verrucomicrobiota</taxon>
        <taxon>Verrucomicrobiia</taxon>
        <taxon>Verrucomicrobiales</taxon>
        <taxon>Verrucomicrobiaceae</taxon>
        <taxon>Roseibacillus</taxon>
    </lineage>
</organism>
<proteinExistence type="predicted"/>
<reference evidence="1" key="1">
    <citation type="journal article" date="2014" name="Int. J. Syst. Evol. Microbiol.">
        <title>Complete genome sequence of Corynebacterium casei LMG S-19264T (=DSM 44701T), isolated from a smear-ripened cheese.</title>
        <authorList>
            <consortium name="US DOE Joint Genome Institute (JGI-PGF)"/>
            <person name="Walter F."/>
            <person name="Albersmeier A."/>
            <person name="Kalinowski J."/>
            <person name="Ruckert C."/>
        </authorList>
    </citation>
    <scope>NUCLEOTIDE SEQUENCE</scope>
    <source>
        <strain evidence="1">KCTC 12988</strain>
    </source>
</reference>
<name>A0A918TMU8_9BACT</name>
<evidence type="ECO:0000313" key="1">
    <source>
        <dbReference type="EMBL" id="GHC49154.1"/>
    </source>
</evidence>
<accession>A0A918TMU8</accession>
<reference evidence="1" key="2">
    <citation type="submission" date="2020-09" db="EMBL/GenBank/DDBJ databases">
        <authorList>
            <person name="Sun Q."/>
            <person name="Kim S."/>
        </authorList>
    </citation>
    <scope>NUCLEOTIDE SEQUENCE</scope>
    <source>
        <strain evidence="1">KCTC 12988</strain>
    </source>
</reference>
<protein>
    <submittedName>
        <fullName evidence="1">Uncharacterized protein</fullName>
    </submittedName>
</protein>